<dbReference type="RefSeq" id="XP_019613334.1">
    <property type="nucleotide sequence ID" value="XM_019757842.1"/>
</dbReference>
<keyword evidence="3" id="KW-1185">Reference proteome</keyword>
<organism evidence="2 3">
    <name type="scientific">Pneumocystis murina (strain B123)</name>
    <name type="common">Mouse pneumocystis pneumonia agent</name>
    <name type="synonym">Pneumocystis carinii f. sp. muris</name>
    <dbReference type="NCBI Taxonomy" id="1069680"/>
    <lineage>
        <taxon>Eukaryota</taxon>
        <taxon>Fungi</taxon>
        <taxon>Dikarya</taxon>
        <taxon>Ascomycota</taxon>
        <taxon>Taphrinomycotina</taxon>
        <taxon>Pneumocystomycetes</taxon>
        <taxon>Pneumocystaceae</taxon>
        <taxon>Pneumocystis</taxon>
    </lineage>
</organism>
<accession>A0A0W4ZWU6</accession>
<name>A0A0W4ZWU6_PNEMU</name>
<dbReference type="GeneID" id="30671603"/>
<dbReference type="Proteomes" id="UP000011958">
    <property type="component" value="Unassembled WGS sequence"/>
</dbReference>
<protein>
    <submittedName>
        <fullName evidence="2">Uncharacterized protein</fullName>
    </submittedName>
</protein>
<dbReference type="EMBL" id="AFWA02000014">
    <property type="protein sequence ID" value="KTW32854.1"/>
    <property type="molecule type" value="Genomic_DNA"/>
</dbReference>
<keyword evidence="1" id="KW-0812">Transmembrane</keyword>
<dbReference type="VEuPathDB" id="FungiDB:PNEG_04330"/>
<keyword evidence="1" id="KW-0472">Membrane</keyword>
<keyword evidence="1" id="KW-1133">Transmembrane helix</keyword>
<dbReference type="AlphaFoldDB" id="A0A0W4ZWU6"/>
<gene>
    <name evidence="2" type="ORF">PNEG_04330</name>
</gene>
<feature type="transmembrane region" description="Helical" evidence="1">
    <location>
        <begin position="41"/>
        <end position="66"/>
    </location>
</feature>
<evidence type="ECO:0000313" key="2">
    <source>
        <dbReference type="EMBL" id="KTW32854.1"/>
    </source>
</evidence>
<reference evidence="3" key="1">
    <citation type="journal article" date="2016" name="Nat. Commun.">
        <title>Genome analysis of three Pneumocystis species reveals adaptation mechanisms to life exclusively in mammalian hosts.</title>
        <authorList>
            <person name="Ma L."/>
            <person name="Chen Z."/>
            <person name="Huang D.W."/>
            <person name="Kutty G."/>
            <person name="Ishihara M."/>
            <person name="Wang H."/>
            <person name="Abouelleil A."/>
            <person name="Bishop L."/>
            <person name="Davey E."/>
            <person name="Deng R."/>
            <person name="Deng X."/>
            <person name="Fan L."/>
            <person name="Fantoni G."/>
            <person name="Fitzgerald M."/>
            <person name="Gogineni E."/>
            <person name="Goldberg J.M."/>
            <person name="Handley G."/>
            <person name="Hu X."/>
            <person name="Huber C."/>
            <person name="Jiao X."/>
            <person name="Jones K."/>
            <person name="Levin J.Z."/>
            <person name="Liu Y."/>
            <person name="Macdonald P."/>
            <person name="Melnikov A."/>
            <person name="Raley C."/>
            <person name="Sassi M."/>
            <person name="Sherman B.T."/>
            <person name="Song X."/>
            <person name="Sykes S."/>
            <person name="Tran B."/>
            <person name="Walsh L."/>
            <person name="Xia Y."/>
            <person name="Yang J."/>
            <person name="Young S."/>
            <person name="Zeng Q."/>
            <person name="Zheng X."/>
            <person name="Stephens R."/>
            <person name="Nusbaum C."/>
            <person name="Birren B.W."/>
            <person name="Azadi P."/>
            <person name="Lempicki R.A."/>
            <person name="Cuomo C.A."/>
            <person name="Kovacs J.A."/>
        </authorList>
    </citation>
    <scope>NUCLEOTIDE SEQUENCE [LARGE SCALE GENOMIC DNA]</scope>
    <source>
        <strain evidence="3">B123</strain>
    </source>
</reference>
<comment type="caution">
    <text evidence="2">The sequence shown here is derived from an EMBL/GenBank/DDBJ whole genome shotgun (WGS) entry which is preliminary data.</text>
</comment>
<feature type="transmembrane region" description="Helical" evidence="1">
    <location>
        <begin position="6"/>
        <end position="29"/>
    </location>
</feature>
<evidence type="ECO:0000256" key="1">
    <source>
        <dbReference type="SAM" id="Phobius"/>
    </source>
</evidence>
<evidence type="ECO:0000313" key="3">
    <source>
        <dbReference type="Proteomes" id="UP000011958"/>
    </source>
</evidence>
<sequence length="75" mass="9161">MNVMLLIIFYNSKLSLFLKKLVYLIMIAFRKVQNLFFQIKFYLRIYLFNINIVFNEDLVLTCYTFLIDKTFCINL</sequence>
<proteinExistence type="predicted"/>